<dbReference type="HOGENOM" id="CLU_1777185_0_0_1"/>
<dbReference type="EMBL" id="DF830081">
    <property type="protein sequence ID" value="GAK66694.1"/>
    <property type="molecule type" value="Genomic_DNA"/>
</dbReference>
<evidence type="ECO:0000313" key="2">
    <source>
        <dbReference type="Proteomes" id="UP000053758"/>
    </source>
</evidence>
<name>A0A081CJ48_PSEA2</name>
<accession>A0A081CJ48</accession>
<proteinExistence type="predicted"/>
<gene>
    <name evidence="1" type="ORF">PAN0_014c4917</name>
</gene>
<organism evidence="1 2">
    <name type="scientific">Pseudozyma antarctica</name>
    <name type="common">Yeast</name>
    <name type="synonym">Candida antarctica</name>
    <dbReference type="NCBI Taxonomy" id="84753"/>
    <lineage>
        <taxon>Eukaryota</taxon>
        <taxon>Fungi</taxon>
        <taxon>Dikarya</taxon>
        <taxon>Basidiomycota</taxon>
        <taxon>Ustilaginomycotina</taxon>
        <taxon>Ustilaginomycetes</taxon>
        <taxon>Ustilaginales</taxon>
        <taxon>Ustilaginaceae</taxon>
        <taxon>Moesziomyces</taxon>
    </lineage>
</organism>
<dbReference type="GeneID" id="26305679"/>
<sequence length="146" mass="15566">MSRTTLRSTLATAHDKHKSFLCKAALTMYACLYSAVSCTRGKCAAAPEDAAALADANGRSEERFFHLGRTHPLGRGNQQVGLHAAVVCCSPTDRVELQPMSEAPSSCPSGYETPCPSQPSPASRPTRIHVTELFPAMDACHYAVSA</sequence>
<dbReference type="AlphaFoldDB" id="A0A081CJ48"/>
<protein>
    <submittedName>
        <fullName evidence="1">Uncharacterized protein</fullName>
    </submittedName>
</protein>
<reference evidence="2" key="1">
    <citation type="journal article" date="2014" name="Genome Announc.">
        <title>Draft Genome Sequence of the Yeast Pseudozyma antarctica Type Strain JCM10317, a Producer of the Glycolipid Biosurfactants, Mannosylerythritol Lipids.</title>
        <authorList>
            <person name="Saika A."/>
            <person name="Koike H."/>
            <person name="Hori T."/>
            <person name="Fukuoka T."/>
            <person name="Sato S."/>
            <person name="Habe H."/>
            <person name="Kitamoto D."/>
            <person name="Morita T."/>
        </authorList>
    </citation>
    <scope>NUCLEOTIDE SEQUENCE [LARGE SCALE GENOMIC DNA]</scope>
    <source>
        <strain evidence="2">JCM 10317</strain>
    </source>
</reference>
<dbReference type="RefSeq" id="XP_014655109.1">
    <property type="nucleotide sequence ID" value="XM_014799623.1"/>
</dbReference>
<keyword evidence="2" id="KW-1185">Reference proteome</keyword>
<evidence type="ECO:0000313" key="1">
    <source>
        <dbReference type="EMBL" id="GAK66694.1"/>
    </source>
</evidence>
<dbReference type="Proteomes" id="UP000053758">
    <property type="component" value="Unassembled WGS sequence"/>
</dbReference>